<evidence type="ECO:0008006" key="3">
    <source>
        <dbReference type="Google" id="ProtNLM"/>
    </source>
</evidence>
<comment type="caution">
    <text evidence="1">The sequence shown here is derived from an EMBL/GenBank/DDBJ whole genome shotgun (WGS) entry which is preliminary data.</text>
</comment>
<dbReference type="AlphaFoldDB" id="A0AAV5N0Q0"/>
<evidence type="ECO:0000313" key="1">
    <source>
        <dbReference type="EMBL" id="GKX55312.1"/>
    </source>
</evidence>
<dbReference type="Proteomes" id="UP001058124">
    <property type="component" value="Unassembled WGS sequence"/>
</dbReference>
<gene>
    <name evidence="1" type="ORF">SOASR030_14240</name>
</gene>
<reference evidence="1" key="1">
    <citation type="submission" date="2022-06" db="EMBL/GenBank/DDBJ databases">
        <title>Draft genome sequences of Leminorella grimontii str. JCM5902.</title>
        <authorList>
            <person name="Wakabayashi Y."/>
            <person name="Kojima K."/>
        </authorList>
    </citation>
    <scope>NUCLEOTIDE SEQUENCE</scope>
    <source>
        <strain evidence="1">JCM 5902</strain>
    </source>
</reference>
<dbReference type="EMBL" id="BRLH01000002">
    <property type="protein sequence ID" value="GKX55312.1"/>
    <property type="molecule type" value="Genomic_DNA"/>
</dbReference>
<evidence type="ECO:0000313" key="2">
    <source>
        <dbReference type="Proteomes" id="UP001058124"/>
    </source>
</evidence>
<protein>
    <recommendedName>
        <fullName evidence="3">DUF3037 domain-containing protein</fullName>
    </recommendedName>
</protein>
<keyword evidence="2" id="KW-1185">Reference proteome</keyword>
<dbReference type="RefSeq" id="WP_147654612.1">
    <property type="nucleotide sequence ID" value="NZ_BRLH01000002.1"/>
</dbReference>
<sequence length="289" mass="32574">MIDFSSLINEHSNKPIVSGEWFTIQWTPDLATGERLNIGVVFKNSTGGSFVQVLDYFDRIQCLYSQSAIFHLRLACEVAKEVALSEQYEEITSLGGVTFVSNGYAQGESVDDVVSSLFTNVVTLSIKRTKQKERVYYPISRERLYNIMDSRLKLSLDYHEYFGMVEPTPLKKVNLGNQVQSLFLPYKAGNAIGTIASAAYSDENVAKCHLYDAQRDVSLALSNFSEYNSGGIFILSPSNELKSEKRDQVDLEIDKFCWYLKTQSVFTVVDSEPDSLADNAAHWYRRLAA</sequence>
<proteinExistence type="predicted"/>
<accession>A0AAV5N0Q0</accession>
<organism evidence="1 2">
    <name type="scientific">Leminorella grimontii</name>
    <dbReference type="NCBI Taxonomy" id="82981"/>
    <lineage>
        <taxon>Bacteria</taxon>
        <taxon>Pseudomonadati</taxon>
        <taxon>Pseudomonadota</taxon>
        <taxon>Gammaproteobacteria</taxon>
        <taxon>Enterobacterales</taxon>
        <taxon>Budviciaceae</taxon>
        <taxon>Leminorella</taxon>
    </lineage>
</organism>
<name>A0AAV5N0Q0_9GAMM</name>